<dbReference type="SUPFAM" id="SSF53254">
    <property type="entry name" value="Phosphoglycerate mutase-like"/>
    <property type="match status" value="1"/>
</dbReference>
<proteinExistence type="predicted"/>
<name>A0AAE3G8Q4_9GAMM</name>
<dbReference type="InterPro" id="IPR029033">
    <property type="entry name" value="His_PPase_superfam"/>
</dbReference>
<sequence>MRQRDCRVPWRWCLMLLPALFLCGPAKAGNTSEELIEALRAGGLVVYLRHADTTGEPRDATMDLADRSRQRNLSAAGRDQARRIGEAVERLGVPVATVETSPVFRARDTAELAFGEARTQVNEMLTADDYVRGSYAAYAAYLRERFSTPPEEGNTWLVGHIVPLSIALGEGITRQTFGEGAAAVFDPLGEQEGYRLIGILAAGWEEAD</sequence>
<protein>
    <submittedName>
        <fullName evidence="2">Phosphohistidine phosphatase SixA</fullName>
    </submittedName>
</protein>
<keyword evidence="3" id="KW-1185">Reference proteome</keyword>
<reference evidence="2" key="1">
    <citation type="submission" date="2022-03" db="EMBL/GenBank/DDBJ databases">
        <title>Genomic Encyclopedia of Type Strains, Phase III (KMG-III): the genomes of soil and plant-associated and newly described type strains.</title>
        <authorList>
            <person name="Whitman W."/>
        </authorList>
    </citation>
    <scope>NUCLEOTIDE SEQUENCE</scope>
    <source>
        <strain evidence="2">ANL 6-2</strain>
    </source>
</reference>
<dbReference type="Gene3D" id="3.40.50.1240">
    <property type="entry name" value="Phosphoglycerate mutase-like"/>
    <property type="match status" value="1"/>
</dbReference>
<feature type="chain" id="PRO_5041962812" evidence="1">
    <location>
        <begin position="29"/>
        <end position="208"/>
    </location>
</feature>
<dbReference type="CDD" id="cd07040">
    <property type="entry name" value="HP"/>
    <property type="match status" value="1"/>
</dbReference>
<organism evidence="2 3">
    <name type="scientific">Natronocella acetinitrilica</name>
    <dbReference type="NCBI Taxonomy" id="414046"/>
    <lineage>
        <taxon>Bacteria</taxon>
        <taxon>Pseudomonadati</taxon>
        <taxon>Pseudomonadota</taxon>
        <taxon>Gammaproteobacteria</taxon>
        <taxon>Chromatiales</taxon>
        <taxon>Ectothiorhodospiraceae</taxon>
        <taxon>Natronocella</taxon>
    </lineage>
</organism>
<gene>
    <name evidence="2" type="ORF">J2T57_004267</name>
</gene>
<dbReference type="EMBL" id="JALJXV010000013">
    <property type="protein sequence ID" value="MCP1677093.1"/>
    <property type="molecule type" value="Genomic_DNA"/>
</dbReference>
<dbReference type="RefSeq" id="WP_253485144.1">
    <property type="nucleotide sequence ID" value="NZ_JALJXV010000013.1"/>
</dbReference>
<evidence type="ECO:0000313" key="2">
    <source>
        <dbReference type="EMBL" id="MCP1677093.1"/>
    </source>
</evidence>
<keyword evidence="1" id="KW-0732">Signal</keyword>
<dbReference type="Proteomes" id="UP001205843">
    <property type="component" value="Unassembled WGS sequence"/>
</dbReference>
<dbReference type="Pfam" id="PF00300">
    <property type="entry name" value="His_Phos_1"/>
    <property type="match status" value="1"/>
</dbReference>
<accession>A0AAE3G8Q4</accession>
<comment type="caution">
    <text evidence="2">The sequence shown here is derived from an EMBL/GenBank/DDBJ whole genome shotgun (WGS) entry which is preliminary data.</text>
</comment>
<evidence type="ECO:0000256" key="1">
    <source>
        <dbReference type="SAM" id="SignalP"/>
    </source>
</evidence>
<dbReference type="InterPro" id="IPR013078">
    <property type="entry name" value="His_Pase_superF_clade-1"/>
</dbReference>
<feature type="signal peptide" evidence="1">
    <location>
        <begin position="1"/>
        <end position="28"/>
    </location>
</feature>
<evidence type="ECO:0000313" key="3">
    <source>
        <dbReference type="Proteomes" id="UP001205843"/>
    </source>
</evidence>
<dbReference type="AlphaFoldDB" id="A0AAE3G8Q4"/>